<gene>
    <name evidence="1" type="ORF">EPHNCH_0884</name>
</gene>
<dbReference type="EMBL" id="LANT01000006">
    <property type="protein sequence ID" value="KJV65223.1"/>
    <property type="molecule type" value="Genomic_DNA"/>
</dbReference>
<evidence type="ECO:0000313" key="2">
    <source>
        <dbReference type="Proteomes" id="UP000033754"/>
    </source>
</evidence>
<protein>
    <submittedName>
        <fullName evidence="1">Uncharacterized protein</fullName>
    </submittedName>
</protein>
<comment type="caution">
    <text evidence="1">The sequence shown here is derived from an EMBL/GenBank/DDBJ whole genome shotgun (WGS) entry which is preliminary data.</text>
</comment>
<proteinExistence type="predicted"/>
<organism evidence="1 2">
    <name type="scientific">Anaplasma phagocytophilum str. NCH-1</name>
    <dbReference type="NCBI Taxonomy" id="1359161"/>
    <lineage>
        <taxon>Bacteria</taxon>
        <taxon>Pseudomonadati</taxon>
        <taxon>Pseudomonadota</taxon>
        <taxon>Alphaproteobacteria</taxon>
        <taxon>Rickettsiales</taxon>
        <taxon>Anaplasmataceae</taxon>
        <taxon>Anaplasma</taxon>
        <taxon>phagocytophilum group</taxon>
    </lineage>
</organism>
<reference evidence="1 2" key="1">
    <citation type="submission" date="2015-01" db="EMBL/GenBank/DDBJ databases">
        <title>Genome Sequencing of Rickettsiales.</title>
        <authorList>
            <person name="Daugherty S.C."/>
            <person name="Su Q."/>
            <person name="Abolude K."/>
            <person name="Beier-Sexton M."/>
            <person name="Carlyon J.A."/>
            <person name="Carter R."/>
            <person name="Day N.P."/>
            <person name="Dumler S.J."/>
            <person name="Dyachenko V."/>
            <person name="Godinez A."/>
            <person name="Kurtti T.J."/>
            <person name="Lichay M."/>
            <person name="Mullins K.E."/>
            <person name="Ott S."/>
            <person name="Pappas-Brown V."/>
            <person name="Paris D.H."/>
            <person name="Patel P."/>
            <person name="Richards A.L."/>
            <person name="Sadzewicz L."/>
            <person name="Sears K."/>
            <person name="Seidman D."/>
            <person name="Sengamalay N."/>
            <person name="Stenos J."/>
            <person name="Tallon L.J."/>
            <person name="Vincent G."/>
            <person name="Fraser C.M."/>
            <person name="Munderloh U."/>
            <person name="Dunning-Hotopp J.C."/>
        </authorList>
    </citation>
    <scope>NUCLEOTIDE SEQUENCE [LARGE SCALE GENOMIC DNA]</scope>
    <source>
        <strain evidence="1 2">NCH-1</strain>
    </source>
</reference>
<accession>A0A0F3NAW1</accession>
<evidence type="ECO:0000313" key="1">
    <source>
        <dbReference type="EMBL" id="KJV65223.1"/>
    </source>
</evidence>
<name>A0A0F3NAW1_ANAPH</name>
<dbReference type="Proteomes" id="UP000033754">
    <property type="component" value="Unassembled WGS sequence"/>
</dbReference>
<dbReference type="AlphaFoldDB" id="A0A0F3NAW1"/>
<sequence length="47" mass="5671">MFYIFHEITARKPQIVFLFQIRAPTKFFRFQRNVATLKSTSIAVFFL</sequence>